<keyword evidence="3" id="KW-0201">Cytochrome c-type biogenesis</keyword>
<dbReference type="GO" id="GO:0020037">
    <property type="term" value="F:heme binding"/>
    <property type="evidence" value="ECO:0007669"/>
    <property type="project" value="InterPro"/>
</dbReference>
<organism evidence="5 6">
    <name type="scientific">Candidatus Aquicultor secundus</name>
    <dbReference type="NCBI Taxonomy" id="1973895"/>
    <lineage>
        <taxon>Bacteria</taxon>
        <taxon>Bacillati</taxon>
        <taxon>Actinomycetota</taxon>
        <taxon>Candidatus Aquicultoria</taxon>
        <taxon>Candidatus Aquicultorales</taxon>
        <taxon>Candidatus Aquicultoraceae</taxon>
        <taxon>Candidatus Aquicultor</taxon>
    </lineage>
</organism>
<dbReference type="RefSeq" id="WP_286678216.1">
    <property type="nucleotide sequence ID" value="NZ_MNXI01000068.1"/>
</dbReference>
<evidence type="ECO:0000256" key="2">
    <source>
        <dbReference type="ARBA" id="ARBA00022617"/>
    </source>
</evidence>
<evidence type="ECO:0000256" key="4">
    <source>
        <dbReference type="ARBA" id="ARBA00023136"/>
    </source>
</evidence>
<keyword evidence="2" id="KW-0479">Metal-binding</keyword>
<name>A0A2M7TB11_9ACTN</name>
<dbReference type="SUPFAM" id="SSF82093">
    <property type="entry name" value="Heme chaperone CcmE"/>
    <property type="match status" value="1"/>
</dbReference>
<comment type="caution">
    <text evidence="5">The sequence shown here is derived from an EMBL/GenBank/DDBJ whole genome shotgun (WGS) entry which is preliminary data.</text>
</comment>
<evidence type="ECO:0000313" key="5">
    <source>
        <dbReference type="EMBL" id="PIZ41882.1"/>
    </source>
</evidence>
<dbReference type="InterPro" id="IPR012340">
    <property type="entry name" value="NA-bd_OB-fold"/>
</dbReference>
<accession>A0A2M7TB11</accession>
<protein>
    <recommendedName>
        <fullName evidence="7">Cytochrome c maturation protein CcmE</fullName>
    </recommendedName>
</protein>
<evidence type="ECO:0008006" key="7">
    <source>
        <dbReference type="Google" id="ProtNLM"/>
    </source>
</evidence>
<keyword evidence="2" id="KW-0408">Iron</keyword>
<evidence type="ECO:0000256" key="3">
    <source>
        <dbReference type="ARBA" id="ARBA00022748"/>
    </source>
</evidence>
<dbReference type="AlphaFoldDB" id="A0A2M7TB11"/>
<dbReference type="GO" id="GO:0005886">
    <property type="term" value="C:plasma membrane"/>
    <property type="evidence" value="ECO:0007669"/>
    <property type="project" value="InterPro"/>
</dbReference>
<dbReference type="InterPro" id="IPR036127">
    <property type="entry name" value="CcmE-like_sf"/>
</dbReference>
<comment type="subcellular location">
    <subcellularLocation>
        <location evidence="1">Membrane</location>
    </subcellularLocation>
</comment>
<evidence type="ECO:0000313" key="6">
    <source>
        <dbReference type="Proteomes" id="UP000230956"/>
    </source>
</evidence>
<dbReference type="InterPro" id="IPR004329">
    <property type="entry name" value="CcmE"/>
</dbReference>
<evidence type="ECO:0000256" key="1">
    <source>
        <dbReference type="ARBA" id="ARBA00004370"/>
    </source>
</evidence>
<keyword evidence="4" id="KW-0472">Membrane</keyword>
<proteinExistence type="predicted"/>
<reference evidence="6" key="1">
    <citation type="submission" date="2017-09" db="EMBL/GenBank/DDBJ databases">
        <title>Depth-based differentiation of microbial function through sediment-hosted aquifers and enrichment of novel symbionts in the deep terrestrial subsurface.</title>
        <authorList>
            <person name="Probst A.J."/>
            <person name="Ladd B."/>
            <person name="Jarett J.K."/>
            <person name="Geller-Mcgrath D.E."/>
            <person name="Sieber C.M.K."/>
            <person name="Emerson J.B."/>
            <person name="Anantharaman K."/>
            <person name="Thomas B.C."/>
            <person name="Malmstrom R."/>
            <person name="Stieglmeier M."/>
            <person name="Klingl A."/>
            <person name="Woyke T."/>
            <person name="Ryan C.M."/>
            <person name="Banfield J.F."/>
        </authorList>
    </citation>
    <scope>NUCLEOTIDE SEQUENCE [LARGE SCALE GENOMIC DNA]</scope>
</reference>
<dbReference type="Gene3D" id="2.40.50.140">
    <property type="entry name" value="Nucleic acid-binding proteins"/>
    <property type="match status" value="1"/>
</dbReference>
<dbReference type="EMBL" id="PFNG01000038">
    <property type="protein sequence ID" value="PIZ41882.1"/>
    <property type="molecule type" value="Genomic_DNA"/>
</dbReference>
<dbReference type="Pfam" id="PF03100">
    <property type="entry name" value="CcmE"/>
    <property type="match status" value="1"/>
</dbReference>
<dbReference type="GO" id="GO:0017004">
    <property type="term" value="P:cytochrome complex assembly"/>
    <property type="evidence" value="ECO:0007669"/>
    <property type="project" value="UniProtKB-KW"/>
</dbReference>
<dbReference type="GO" id="GO:0017003">
    <property type="term" value="P:protein-heme linkage"/>
    <property type="evidence" value="ECO:0007669"/>
    <property type="project" value="InterPro"/>
</dbReference>
<sequence length="139" mass="14800">MVDSKSKTRLLIVTGILLVVIGVMIWQSLGSGASVSYYKKIAEVTRDSSFVGKNVNVGGQVKKGSVINKGHTCTFTIVDQKDNTQQLAVEYSKQLPSTFGDGIDVVAEGKLVSKGKVVADSIVTKCPSKYDSKKKSGGK</sequence>
<gene>
    <name evidence="5" type="ORF">COY37_01520</name>
</gene>
<dbReference type="Proteomes" id="UP000230956">
    <property type="component" value="Unassembled WGS sequence"/>
</dbReference>
<keyword evidence="2" id="KW-0349">Heme</keyword>